<name>A0ABW5E412_9BACT</name>
<dbReference type="Gene3D" id="3.90.550.10">
    <property type="entry name" value="Spore Coat Polysaccharide Biosynthesis Protein SpsA, Chain A"/>
    <property type="match status" value="1"/>
</dbReference>
<dbReference type="SUPFAM" id="SSF53448">
    <property type="entry name" value="Nucleotide-diphospho-sugar transferases"/>
    <property type="match status" value="1"/>
</dbReference>
<dbReference type="EMBL" id="JBHUJC010000041">
    <property type="protein sequence ID" value="MFD2277211.1"/>
    <property type="molecule type" value="Genomic_DNA"/>
</dbReference>
<accession>A0ABW5E412</accession>
<evidence type="ECO:0000259" key="1">
    <source>
        <dbReference type="Pfam" id="PF00535"/>
    </source>
</evidence>
<sequence length="300" mass="34649">MNDLHNNQPTLSVGIPVYNSGPSVIDAVESVLNQTWLGSLEVILINDGCDDNETLEVLNQLERLHAEVLVYHHSQNLGRPYARNTVLENARGKYLTWIDADDTWYPHKLQTQFTELYKVSPEVDGYICLSSYDWQWEGGGKKRIKSPDLTQGALQGVINGKIGCYLWTMLATTETYRRVGKFDTNLPRLQDLEFILRFAHQGGQFVATPNNQPLCIYKKSDVGRSGESVEHSVRHIWKKHRFSYASFGNRFERFSKQDQLALIIRHYRNNGKRMLFSRLAVQYFAKSPKRGLKRFKRTFC</sequence>
<reference evidence="3" key="1">
    <citation type="journal article" date="2019" name="Int. J. Syst. Evol. Microbiol.">
        <title>The Global Catalogue of Microorganisms (GCM) 10K type strain sequencing project: providing services to taxonomists for standard genome sequencing and annotation.</title>
        <authorList>
            <consortium name="The Broad Institute Genomics Platform"/>
            <consortium name="The Broad Institute Genome Sequencing Center for Infectious Disease"/>
            <person name="Wu L."/>
            <person name="Ma J."/>
        </authorList>
    </citation>
    <scope>NUCLEOTIDE SEQUENCE [LARGE SCALE GENOMIC DNA]</scope>
    <source>
        <strain evidence="3">JCM 16545</strain>
    </source>
</reference>
<dbReference type="Proteomes" id="UP001597297">
    <property type="component" value="Unassembled WGS sequence"/>
</dbReference>
<dbReference type="InterPro" id="IPR029044">
    <property type="entry name" value="Nucleotide-diphossugar_trans"/>
</dbReference>
<feature type="domain" description="Glycosyltransferase 2-like" evidence="1">
    <location>
        <begin position="12"/>
        <end position="118"/>
    </location>
</feature>
<protein>
    <submittedName>
        <fullName evidence="2">Glycosyltransferase family 2 protein</fullName>
    </submittedName>
</protein>
<dbReference type="Pfam" id="PF00535">
    <property type="entry name" value="Glycos_transf_2"/>
    <property type="match status" value="1"/>
</dbReference>
<dbReference type="PANTHER" id="PTHR22916">
    <property type="entry name" value="GLYCOSYLTRANSFERASE"/>
    <property type="match status" value="1"/>
</dbReference>
<dbReference type="CDD" id="cd00761">
    <property type="entry name" value="Glyco_tranf_GTA_type"/>
    <property type="match status" value="1"/>
</dbReference>
<gene>
    <name evidence="2" type="ORF">ACFSQZ_12085</name>
</gene>
<dbReference type="PANTHER" id="PTHR22916:SF3">
    <property type="entry name" value="UDP-GLCNAC:BETAGAL BETA-1,3-N-ACETYLGLUCOSAMINYLTRANSFERASE-LIKE PROTEIN 1"/>
    <property type="match status" value="1"/>
</dbReference>
<organism evidence="2 3">
    <name type="scientific">Rubritalea spongiae</name>
    <dbReference type="NCBI Taxonomy" id="430797"/>
    <lineage>
        <taxon>Bacteria</taxon>
        <taxon>Pseudomonadati</taxon>
        <taxon>Verrucomicrobiota</taxon>
        <taxon>Verrucomicrobiia</taxon>
        <taxon>Verrucomicrobiales</taxon>
        <taxon>Rubritaleaceae</taxon>
        <taxon>Rubritalea</taxon>
    </lineage>
</organism>
<keyword evidence="3" id="KW-1185">Reference proteome</keyword>
<comment type="caution">
    <text evidence="2">The sequence shown here is derived from an EMBL/GenBank/DDBJ whole genome shotgun (WGS) entry which is preliminary data.</text>
</comment>
<evidence type="ECO:0000313" key="3">
    <source>
        <dbReference type="Proteomes" id="UP001597297"/>
    </source>
</evidence>
<proteinExistence type="predicted"/>
<dbReference type="RefSeq" id="WP_377094004.1">
    <property type="nucleotide sequence ID" value="NZ_JBHSJM010000001.1"/>
</dbReference>
<evidence type="ECO:0000313" key="2">
    <source>
        <dbReference type="EMBL" id="MFD2277211.1"/>
    </source>
</evidence>
<dbReference type="InterPro" id="IPR001173">
    <property type="entry name" value="Glyco_trans_2-like"/>
</dbReference>